<dbReference type="PANTHER" id="PTHR11852:SF0">
    <property type="entry name" value="PLATELET-ACTIVATING FACTOR ACETYLHYDROLASE IB SUBUNIT BETA HOMOLOG"/>
    <property type="match status" value="1"/>
</dbReference>
<dbReference type="InterPro" id="IPR036514">
    <property type="entry name" value="SGNH_hydro_sf"/>
</dbReference>
<sequence>MNPCVVPTIPFDGDEEWKIQHKRYVAEAKAKDPDVILIGASIIQLIQCYPIWNDKFVPLKSLNFGICGDRTQDVLWRVKNGILDHIKPKVCILNVGSNNVDNTPAQISDGILAIVDEIRSKLPDCYIIIIGILPRDPYPSPLRILGTQVNEILSGKVKSIFNVELFNSHLLQPDGTLSQDDAPDFLHPSEIGYRKIFNPIFERLKKILDD</sequence>
<dbReference type="EMBL" id="CARXXK010000001">
    <property type="protein sequence ID" value="CAI6343291.1"/>
    <property type="molecule type" value="Genomic_DNA"/>
</dbReference>
<dbReference type="AlphaFoldDB" id="A0AAV0VNK3"/>
<keyword evidence="4" id="KW-1185">Reference proteome</keyword>
<dbReference type="Gene3D" id="3.40.50.1110">
    <property type="entry name" value="SGNH hydrolase"/>
    <property type="match status" value="1"/>
</dbReference>
<dbReference type="PANTHER" id="PTHR11852">
    <property type="entry name" value="PLATELET-ACTIVATING FACTOR ACETYLHYDROLASE"/>
    <property type="match status" value="1"/>
</dbReference>
<dbReference type="Proteomes" id="UP001160148">
    <property type="component" value="Unassembled WGS sequence"/>
</dbReference>
<evidence type="ECO:0000256" key="1">
    <source>
        <dbReference type="ARBA" id="ARBA00038184"/>
    </source>
</evidence>
<evidence type="ECO:0000313" key="3">
    <source>
        <dbReference type="EMBL" id="CAI6343291.1"/>
    </source>
</evidence>
<dbReference type="Pfam" id="PF13472">
    <property type="entry name" value="Lipase_GDSL_2"/>
    <property type="match status" value="1"/>
</dbReference>
<organism evidence="3 4">
    <name type="scientific">Macrosiphum euphorbiae</name>
    <name type="common">potato aphid</name>
    <dbReference type="NCBI Taxonomy" id="13131"/>
    <lineage>
        <taxon>Eukaryota</taxon>
        <taxon>Metazoa</taxon>
        <taxon>Ecdysozoa</taxon>
        <taxon>Arthropoda</taxon>
        <taxon>Hexapoda</taxon>
        <taxon>Insecta</taxon>
        <taxon>Pterygota</taxon>
        <taxon>Neoptera</taxon>
        <taxon>Paraneoptera</taxon>
        <taxon>Hemiptera</taxon>
        <taxon>Sternorrhyncha</taxon>
        <taxon>Aphidomorpha</taxon>
        <taxon>Aphidoidea</taxon>
        <taxon>Aphididae</taxon>
        <taxon>Macrosiphini</taxon>
        <taxon>Macrosiphum</taxon>
    </lineage>
</organism>
<name>A0AAV0VNK3_9HEMI</name>
<protein>
    <recommendedName>
        <fullName evidence="2">SGNH hydrolase-type esterase domain-containing protein</fullName>
    </recommendedName>
</protein>
<accession>A0AAV0VNK3</accession>
<feature type="domain" description="SGNH hydrolase-type esterase" evidence="2">
    <location>
        <begin position="59"/>
        <end position="194"/>
    </location>
</feature>
<evidence type="ECO:0000259" key="2">
    <source>
        <dbReference type="Pfam" id="PF13472"/>
    </source>
</evidence>
<dbReference type="InterPro" id="IPR013830">
    <property type="entry name" value="SGNH_hydro"/>
</dbReference>
<dbReference type="SUPFAM" id="SSF52266">
    <property type="entry name" value="SGNH hydrolase"/>
    <property type="match status" value="1"/>
</dbReference>
<reference evidence="3 4" key="1">
    <citation type="submission" date="2023-01" db="EMBL/GenBank/DDBJ databases">
        <authorList>
            <person name="Whitehead M."/>
        </authorList>
    </citation>
    <scope>NUCLEOTIDE SEQUENCE [LARGE SCALE GENOMIC DNA]</scope>
</reference>
<comment type="caution">
    <text evidence="3">The sequence shown here is derived from an EMBL/GenBank/DDBJ whole genome shotgun (WGS) entry which is preliminary data.</text>
</comment>
<comment type="similarity">
    <text evidence="1">Belongs to the 'GDSL' lipolytic enzyme family. Platelet-activating factor acetylhydrolase IB beta/gamma subunits subfamily.</text>
</comment>
<proteinExistence type="inferred from homology"/>
<gene>
    <name evidence="3" type="ORF">MEUPH1_LOCUS578</name>
</gene>
<evidence type="ECO:0000313" key="4">
    <source>
        <dbReference type="Proteomes" id="UP001160148"/>
    </source>
</evidence>